<dbReference type="PANTHER" id="PTHR11139:SF9">
    <property type="entry name" value="SERINE_THREONINE-PROTEIN KINASE MTOR"/>
    <property type="match status" value="1"/>
</dbReference>
<dbReference type="GO" id="GO:0031932">
    <property type="term" value="C:TORC2 complex"/>
    <property type="evidence" value="ECO:0007669"/>
    <property type="project" value="TreeGrafter"/>
</dbReference>
<dbReference type="PANTHER" id="PTHR11139">
    <property type="entry name" value="ATAXIA TELANGIECTASIA MUTATED ATM -RELATED"/>
    <property type="match status" value="1"/>
</dbReference>
<dbReference type="GO" id="GO:0016242">
    <property type="term" value="P:negative regulation of macroautophagy"/>
    <property type="evidence" value="ECO:0007669"/>
    <property type="project" value="TreeGrafter"/>
</dbReference>
<dbReference type="SUPFAM" id="SSF48371">
    <property type="entry name" value="ARM repeat"/>
    <property type="match status" value="1"/>
</dbReference>
<feature type="non-terminal residue" evidence="1">
    <location>
        <position position="323"/>
    </location>
</feature>
<dbReference type="GO" id="GO:0031931">
    <property type="term" value="C:TORC1 complex"/>
    <property type="evidence" value="ECO:0007669"/>
    <property type="project" value="TreeGrafter"/>
</dbReference>
<dbReference type="InterPro" id="IPR050517">
    <property type="entry name" value="DDR_Repair_Kinase"/>
</dbReference>
<dbReference type="OrthoDB" id="2151813at2759"/>
<gene>
    <name evidence="1" type="ORF">BDK51DRAFT_33640</name>
</gene>
<keyword evidence="2" id="KW-1185">Reference proteome</keyword>
<dbReference type="GO" id="GO:0005634">
    <property type="term" value="C:nucleus"/>
    <property type="evidence" value="ECO:0007669"/>
    <property type="project" value="TreeGrafter"/>
</dbReference>
<accession>A0A4P9WSV6</accession>
<dbReference type="EMBL" id="KZ994007">
    <property type="protein sequence ID" value="RKO94116.1"/>
    <property type="molecule type" value="Genomic_DNA"/>
</dbReference>
<dbReference type="AlphaFoldDB" id="A0A4P9WSV6"/>
<evidence type="ECO:0000313" key="1">
    <source>
        <dbReference type="EMBL" id="RKO94116.1"/>
    </source>
</evidence>
<organism evidence="1 2">
    <name type="scientific">Blyttiomyces helicus</name>
    <dbReference type="NCBI Taxonomy" id="388810"/>
    <lineage>
        <taxon>Eukaryota</taxon>
        <taxon>Fungi</taxon>
        <taxon>Fungi incertae sedis</taxon>
        <taxon>Chytridiomycota</taxon>
        <taxon>Chytridiomycota incertae sedis</taxon>
        <taxon>Chytridiomycetes</taxon>
        <taxon>Chytridiomycetes incertae sedis</taxon>
        <taxon>Blyttiomyces</taxon>
    </lineage>
</organism>
<dbReference type="Gene3D" id="1.25.10.10">
    <property type="entry name" value="Leucine-rich Repeat Variant"/>
    <property type="match status" value="1"/>
</dbReference>
<proteinExistence type="predicted"/>
<reference evidence="2" key="1">
    <citation type="journal article" date="2018" name="Nat. Microbiol.">
        <title>Leveraging single-cell genomics to expand the fungal tree of life.</title>
        <authorList>
            <person name="Ahrendt S.R."/>
            <person name="Quandt C.A."/>
            <person name="Ciobanu D."/>
            <person name="Clum A."/>
            <person name="Salamov A."/>
            <person name="Andreopoulos B."/>
            <person name="Cheng J.F."/>
            <person name="Woyke T."/>
            <person name="Pelin A."/>
            <person name="Henrissat B."/>
            <person name="Reynolds N.K."/>
            <person name="Benny G.L."/>
            <person name="Smith M.E."/>
            <person name="James T.Y."/>
            <person name="Grigoriev I.V."/>
        </authorList>
    </citation>
    <scope>NUCLEOTIDE SEQUENCE [LARGE SCALE GENOMIC DNA]</scope>
</reference>
<protein>
    <submittedName>
        <fullName evidence="1">Armadillo-type protein</fullName>
    </submittedName>
</protein>
<dbReference type="GO" id="GO:0005737">
    <property type="term" value="C:cytoplasm"/>
    <property type="evidence" value="ECO:0007669"/>
    <property type="project" value="TreeGrafter"/>
</dbReference>
<dbReference type="InterPro" id="IPR016024">
    <property type="entry name" value="ARM-type_fold"/>
</dbReference>
<sequence length="323" mass="36381">MSAAAASEPLARFVVDLRSKNEDVRLRAANDLRDHVIAVSREVSGESFTKFVNDVNKRIFELIHSNDNIDKIGGILAIDRLIDFDGEENTTTVTRFANYLRIVLPGNDPQISVLAAKALGRLAQSGGNLTAEFVEFEVKRALEWLQGDRHEARRYAAVLVLRELAVSAPTLIYAYVGQILDLIWVALRDPKVVIREGAADALNATLALVHVRENQQRKQWYRKILEEAQKGFKIGSSDAIHGSLLTLRELLTQKGTYPPDRYKELCESVLKYKDHRDSLVRRTVILMIPTLAQFDPDSFVSAYLNGCMSYLLSQLRKEKDRSA</sequence>
<dbReference type="Proteomes" id="UP000269721">
    <property type="component" value="Unassembled WGS sequence"/>
</dbReference>
<dbReference type="InterPro" id="IPR011989">
    <property type="entry name" value="ARM-like"/>
</dbReference>
<dbReference type="GO" id="GO:0004674">
    <property type="term" value="F:protein serine/threonine kinase activity"/>
    <property type="evidence" value="ECO:0007669"/>
    <property type="project" value="TreeGrafter"/>
</dbReference>
<evidence type="ECO:0000313" key="2">
    <source>
        <dbReference type="Proteomes" id="UP000269721"/>
    </source>
</evidence>
<name>A0A4P9WSV6_9FUNG</name>
<dbReference type="GO" id="GO:0038202">
    <property type="term" value="P:TORC1 signaling"/>
    <property type="evidence" value="ECO:0007669"/>
    <property type="project" value="TreeGrafter"/>
</dbReference>